<dbReference type="AlphaFoldDB" id="A0A1M6LY00"/>
<keyword evidence="1" id="KW-1133">Transmembrane helix</keyword>
<dbReference type="STRING" id="1123349.SAMN02744037_00775"/>
<keyword evidence="1" id="KW-0472">Membrane</keyword>
<evidence type="ECO:0008006" key="4">
    <source>
        <dbReference type="Google" id="ProtNLM"/>
    </source>
</evidence>
<protein>
    <recommendedName>
        <fullName evidence="4">Phage holin family Hol44, holin superfamily V</fullName>
    </recommendedName>
</protein>
<keyword evidence="3" id="KW-1185">Reference proteome</keyword>
<proteinExistence type="predicted"/>
<dbReference type="EMBL" id="FRAE01000012">
    <property type="protein sequence ID" value="SHJ76066.1"/>
    <property type="molecule type" value="Genomic_DNA"/>
</dbReference>
<name>A0A1M6LY00_9FIRM</name>
<organism evidence="2 3">
    <name type="scientific">Tepidibacter formicigenes DSM 15518</name>
    <dbReference type="NCBI Taxonomy" id="1123349"/>
    <lineage>
        <taxon>Bacteria</taxon>
        <taxon>Bacillati</taxon>
        <taxon>Bacillota</taxon>
        <taxon>Clostridia</taxon>
        <taxon>Peptostreptococcales</taxon>
        <taxon>Peptostreptococcaceae</taxon>
        <taxon>Tepidibacter</taxon>
    </lineage>
</organism>
<dbReference type="RefSeq" id="WP_072887431.1">
    <property type="nucleotide sequence ID" value="NZ_FRAE01000012.1"/>
</dbReference>
<evidence type="ECO:0000256" key="1">
    <source>
        <dbReference type="SAM" id="Phobius"/>
    </source>
</evidence>
<feature type="transmembrane region" description="Helical" evidence="1">
    <location>
        <begin position="53"/>
        <end position="72"/>
    </location>
</feature>
<evidence type="ECO:0000313" key="2">
    <source>
        <dbReference type="EMBL" id="SHJ76066.1"/>
    </source>
</evidence>
<reference evidence="3" key="1">
    <citation type="submission" date="2016-11" db="EMBL/GenBank/DDBJ databases">
        <authorList>
            <person name="Varghese N."/>
            <person name="Submissions S."/>
        </authorList>
    </citation>
    <scope>NUCLEOTIDE SEQUENCE [LARGE SCALE GENOMIC DNA]</scope>
    <source>
        <strain evidence="3">DSM 15518</strain>
    </source>
</reference>
<accession>A0A1M6LY00</accession>
<keyword evidence="1" id="KW-0812">Transmembrane</keyword>
<sequence>MEIYSNPIIISLIIGIIQAIKIAGMPKKFAPLVSLALGISMCVFFEPKGDIKQSILNGIISGLTASGLFSGYHSMTKNSKK</sequence>
<dbReference type="Proteomes" id="UP000242497">
    <property type="component" value="Unassembled WGS sequence"/>
</dbReference>
<dbReference type="OrthoDB" id="2925715at2"/>
<evidence type="ECO:0000313" key="3">
    <source>
        <dbReference type="Proteomes" id="UP000242497"/>
    </source>
</evidence>
<gene>
    <name evidence="2" type="ORF">SAMN02744037_00775</name>
</gene>
<feature type="transmembrane region" description="Helical" evidence="1">
    <location>
        <begin position="6"/>
        <end position="22"/>
    </location>
</feature>